<dbReference type="NCBIfam" id="NF046078">
    <property type="entry name" value="STM4504_CBY0614"/>
    <property type="match status" value="1"/>
</dbReference>
<accession>A0A1I4XCA9</accession>
<keyword evidence="4" id="KW-1185">Reference proteome</keyword>
<dbReference type="Pfam" id="PF18863">
    <property type="entry name" value="AbiJ_NTD4"/>
    <property type="match status" value="1"/>
</dbReference>
<evidence type="ECO:0000313" key="3">
    <source>
        <dbReference type="EMBL" id="SFN23544.1"/>
    </source>
</evidence>
<reference evidence="4" key="1">
    <citation type="submission" date="2016-10" db="EMBL/GenBank/DDBJ databases">
        <authorList>
            <person name="Varghese N."/>
            <person name="Submissions S."/>
        </authorList>
    </citation>
    <scope>NUCLEOTIDE SEQUENCE [LARGE SCALE GENOMIC DNA]</scope>
    <source>
        <strain evidence="4">DSM 6150</strain>
    </source>
</reference>
<evidence type="ECO:0000259" key="2">
    <source>
        <dbReference type="Pfam" id="PF22809"/>
    </source>
</evidence>
<dbReference type="InterPro" id="IPR049503">
    <property type="entry name" value="AbiJ_NTD4"/>
</dbReference>
<sequence>MPDVYQYSDIPHALRVQIVHIWMDTLGNAENYWNGKVNEAYKFIVDTLCREYGIFRLAGAKNYGNREYLEEFVNAFLNERDTEKCLDFIELAFKVIDLFTRDYEYLRRSRASQKADESIDELNSRFKEHGVGYQFTDGEMIRVDSELIHSEVIKPALRLLNQKHYAGAHEEFLKAHEHYRHERHKESLNECLKSFESVMKAICDKRSWAYPSGATAKALIQVCLDNNLIPSFWQQSFGSLRSLLESSVPTGRNKLGGHGQGSESFSVPSHLVAYMLHMTAASIVFLAEAEASMP</sequence>
<feature type="domain" description="DUF7014" evidence="2">
    <location>
        <begin position="161"/>
        <end position="292"/>
    </location>
</feature>
<proteinExistence type="predicted"/>
<dbReference type="AlphaFoldDB" id="A0A1I4XCA9"/>
<evidence type="ECO:0008006" key="5">
    <source>
        <dbReference type="Google" id="ProtNLM"/>
    </source>
</evidence>
<feature type="domain" description="HEPN AbiJ-N-terminal" evidence="1">
    <location>
        <begin position="3"/>
        <end position="155"/>
    </location>
</feature>
<gene>
    <name evidence="3" type="ORF">SAMN05660284_00958</name>
</gene>
<dbReference type="EMBL" id="FOVE01000005">
    <property type="protein sequence ID" value="SFN23544.1"/>
    <property type="molecule type" value="Genomic_DNA"/>
</dbReference>
<dbReference type="InterPro" id="IPR054280">
    <property type="entry name" value="DUF7014"/>
</dbReference>
<organism evidence="3 4">
    <name type="scientific">Formivibrio citricus</name>
    <dbReference type="NCBI Taxonomy" id="83765"/>
    <lineage>
        <taxon>Bacteria</taxon>
        <taxon>Pseudomonadati</taxon>
        <taxon>Pseudomonadota</taxon>
        <taxon>Betaproteobacteria</taxon>
        <taxon>Neisseriales</taxon>
        <taxon>Chitinibacteraceae</taxon>
        <taxon>Formivibrio</taxon>
    </lineage>
</organism>
<protein>
    <recommendedName>
        <fullName evidence="5">Abortive infection C-terminus</fullName>
    </recommendedName>
</protein>
<name>A0A1I4XCA9_9NEIS</name>
<evidence type="ECO:0000259" key="1">
    <source>
        <dbReference type="Pfam" id="PF18863"/>
    </source>
</evidence>
<evidence type="ECO:0000313" key="4">
    <source>
        <dbReference type="Proteomes" id="UP000242869"/>
    </source>
</evidence>
<dbReference type="Pfam" id="PF22809">
    <property type="entry name" value="DUF7014"/>
    <property type="match status" value="1"/>
</dbReference>
<dbReference type="Proteomes" id="UP000242869">
    <property type="component" value="Unassembled WGS sequence"/>
</dbReference>